<evidence type="ECO:0000256" key="12">
    <source>
        <dbReference type="RuleBase" id="RU363036"/>
    </source>
</evidence>
<keyword evidence="8 12" id="KW-0030">Aminoacyl-tRNA synthetase</keyword>
<dbReference type="Pfam" id="PF00579">
    <property type="entry name" value="tRNA-synt_1b"/>
    <property type="match status" value="1"/>
</dbReference>
<dbReference type="PRINTS" id="PR01039">
    <property type="entry name" value="TRNASYNTHTRP"/>
</dbReference>
<dbReference type="CDD" id="cd00806">
    <property type="entry name" value="TrpRS_core"/>
    <property type="match status" value="1"/>
</dbReference>
<dbReference type="STRING" id="278938.A0A4Z1JY65"/>
<evidence type="ECO:0000256" key="2">
    <source>
        <dbReference type="ARBA" id="ARBA00005594"/>
    </source>
</evidence>
<keyword evidence="4 12" id="KW-0436">Ligase</keyword>
<evidence type="ECO:0000256" key="1">
    <source>
        <dbReference type="ARBA" id="ARBA00004305"/>
    </source>
</evidence>
<dbReference type="FunFam" id="1.10.240.10:FF:000002">
    <property type="entry name" value="Tryptophan--tRNA ligase"/>
    <property type="match status" value="1"/>
</dbReference>
<dbReference type="NCBIfam" id="TIGR00233">
    <property type="entry name" value="trpS"/>
    <property type="match status" value="1"/>
</dbReference>
<gene>
    <name evidence="13" type="ORF">BELL_0053g00150</name>
</gene>
<dbReference type="GO" id="GO:0005524">
    <property type="term" value="F:ATP binding"/>
    <property type="evidence" value="ECO:0007669"/>
    <property type="project" value="UniProtKB-KW"/>
</dbReference>
<dbReference type="InterPro" id="IPR002305">
    <property type="entry name" value="aa-tRNA-synth_Ic"/>
</dbReference>
<evidence type="ECO:0000256" key="11">
    <source>
        <dbReference type="ARBA" id="ARBA00069760"/>
    </source>
</evidence>
<name>A0A4Z1JY65_9HELO</name>
<evidence type="ECO:0000256" key="5">
    <source>
        <dbReference type="ARBA" id="ARBA00022741"/>
    </source>
</evidence>
<dbReference type="PANTHER" id="PTHR43766:SF1">
    <property type="entry name" value="TRYPTOPHAN--TRNA LIGASE, MITOCHONDRIAL"/>
    <property type="match status" value="1"/>
</dbReference>
<evidence type="ECO:0000256" key="9">
    <source>
        <dbReference type="ARBA" id="ARBA00030268"/>
    </source>
</evidence>
<evidence type="ECO:0000256" key="8">
    <source>
        <dbReference type="ARBA" id="ARBA00023146"/>
    </source>
</evidence>
<comment type="similarity">
    <text evidence="2 12">Belongs to the class-I aminoacyl-tRNA synthetase family.</text>
</comment>
<dbReference type="PROSITE" id="PS00178">
    <property type="entry name" value="AA_TRNA_LIGASE_I"/>
    <property type="match status" value="1"/>
</dbReference>
<dbReference type="InterPro" id="IPR001412">
    <property type="entry name" value="aa-tRNA-synth_I_CS"/>
</dbReference>
<dbReference type="SUPFAM" id="SSF52374">
    <property type="entry name" value="Nucleotidylyl transferase"/>
    <property type="match status" value="1"/>
</dbReference>
<evidence type="ECO:0000256" key="10">
    <source>
        <dbReference type="ARBA" id="ARBA00049929"/>
    </source>
</evidence>
<proteinExistence type="inferred from homology"/>
<dbReference type="PANTHER" id="PTHR43766">
    <property type="entry name" value="TRYPTOPHAN--TRNA LIGASE, MITOCHONDRIAL"/>
    <property type="match status" value="1"/>
</dbReference>
<dbReference type="GO" id="GO:0005759">
    <property type="term" value="C:mitochondrial matrix"/>
    <property type="evidence" value="ECO:0007669"/>
    <property type="project" value="UniProtKB-SubCell"/>
</dbReference>
<keyword evidence="5 12" id="KW-0547">Nucleotide-binding</keyword>
<comment type="catalytic activity">
    <reaction evidence="10">
        <text>tRNA(Trp) + L-tryptophan + ATP = L-tryptophyl-tRNA(Trp) + AMP + diphosphate + H(+)</text>
        <dbReference type="Rhea" id="RHEA:24080"/>
        <dbReference type="Rhea" id="RHEA-COMP:9671"/>
        <dbReference type="Rhea" id="RHEA-COMP:9705"/>
        <dbReference type="ChEBI" id="CHEBI:15378"/>
        <dbReference type="ChEBI" id="CHEBI:30616"/>
        <dbReference type="ChEBI" id="CHEBI:33019"/>
        <dbReference type="ChEBI" id="CHEBI:57912"/>
        <dbReference type="ChEBI" id="CHEBI:78442"/>
        <dbReference type="ChEBI" id="CHEBI:78535"/>
        <dbReference type="ChEBI" id="CHEBI:456215"/>
        <dbReference type="EC" id="6.1.1.2"/>
    </reaction>
</comment>
<dbReference type="EMBL" id="PQXM01000053">
    <property type="protein sequence ID" value="TGO78809.1"/>
    <property type="molecule type" value="Genomic_DNA"/>
</dbReference>
<dbReference type="InterPro" id="IPR024109">
    <property type="entry name" value="Trp-tRNA-ligase_bac-type"/>
</dbReference>
<keyword evidence="6 12" id="KW-0067">ATP-binding</keyword>
<comment type="subcellular location">
    <subcellularLocation>
        <location evidence="1">Mitochondrion matrix</location>
    </subcellularLocation>
</comment>
<dbReference type="HAMAP" id="MF_00140_B">
    <property type="entry name" value="Trp_tRNA_synth_B"/>
    <property type="match status" value="1"/>
</dbReference>
<evidence type="ECO:0000256" key="7">
    <source>
        <dbReference type="ARBA" id="ARBA00022917"/>
    </source>
</evidence>
<dbReference type="AlphaFoldDB" id="A0A4Z1JY65"/>
<accession>A0A4Z1JY65</accession>
<dbReference type="EC" id="6.1.1.2" evidence="3"/>
<dbReference type="Gene3D" id="1.10.240.10">
    <property type="entry name" value="Tyrosyl-Transfer RNA Synthetase"/>
    <property type="match status" value="1"/>
</dbReference>
<dbReference type="InterPro" id="IPR050203">
    <property type="entry name" value="Trp-tRNA_synthetase"/>
</dbReference>
<dbReference type="Proteomes" id="UP000297229">
    <property type="component" value="Unassembled WGS sequence"/>
</dbReference>
<evidence type="ECO:0000256" key="4">
    <source>
        <dbReference type="ARBA" id="ARBA00022598"/>
    </source>
</evidence>
<keyword evidence="7 12" id="KW-0648">Protein biosynthesis</keyword>
<dbReference type="Gene3D" id="3.40.50.620">
    <property type="entry name" value="HUPs"/>
    <property type="match status" value="1"/>
</dbReference>
<organism evidence="13 14">
    <name type="scientific">Botrytis elliptica</name>
    <dbReference type="NCBI Taxonomy" id="278938"/>
    <lineage>
        <taxon>Eukaryota</taxon>
        <taxon>Fungi</taxon>
        <taxon>Dikarya</taxon>
        <taxon>Ascomycota</taxon>
        <taxon>Pezizomycotina</taxon>
        <taxon>Leotiomycetes</taxon>
        <taxon>Helotiales</taxon>
        <taxon>Sclerotiniaceae</taxon>
        <taxon>Botrytis</taxon>
    </lineage>
</organism>
<reference evidence="13 14" key="1">
    <citation type="submission" date="2017-12" db="EMBL/GenBank/DDBJ databases">
        <title>Comparative genomics of Botrytis spp.</title>
        <authorList>
            <person name="Valero-Jimenez C.A."/>
            <person name="Tapia P."/>
            <person name="Veloso J."/>
            <person name="Silva-Moreno E."/>
            <person name="Staats M."/>
            <person name="Valdes J.H."/>
            <person name="Van Kan J.A.L."/>
        </authorList>
    </citation>
    <scope>NUCLEOTIDE SEQUENCE [LARGE SCALE GENOMIC DNA]</scope>
    <source>
        <strain evidence="13 14">Be9601</strain>
    </source>
</reference>
<dbReference type="InterPro" id="IPR002306">
    <property type="entry name" value="Trp-tRNA-ligase"/>
</dbReference>
<evidence type="ECO:0000313" key="14">
    <source>
        <dbReference type="Proteomes" id="UP000297229"/>
    </source>
</evidence>
<evidence type="ECO:0000256" key="6">
    <source>
        <dbReference type="ARBA" id="ARBA00022840"/>
    </source>
</evidence>
<dbReference type="GO" id="GO:0070183">
    <property type="term" value="P:mitochondrial tryptophanyl-tRNA aminoacylation"/>
    <property type="evidence" value="ECO:0007669"/>
    <property type="project" value="TreeGrafter"/>
</dbReference>
<keyword evidence="14" id="KW-1185">Reference proteome</keyword>
<protein>
    <recommendedName>
        <fullName evidence="11">Tryptophan--tRNA ligase, mitochondrial</fullName>
        <ecNumber evidence="3">6.1.1.2</ecNumber>
    </recommendedName>
    <alternativeName>
        <fullName evidence="9">Tryptophanyl-tRNA synthetase</fullName>
    </alternativeName>
</protein>
<sequence length="384" mass="42761">MLKSCPPRQMLQNVKSRILQVTASLNHVSKRHQSTRPSPPKIIFSGIQPTGIPHLGNYLGALQNWVRLQDTAESSTKLFYSIVDYHAITIPQKREELKRWKKESLATLLAIGLDPERSTVFHQSSVAAHTELMWILSCTASMGYLSRMTQWKSKLSLEDDASPLDGGIKSKLKLGLFSYPVLQAADILVHRATHVPVGEDQTQHLEFARECATNFNHAYGPHLIAPQTLLSPAKRVMSLQTPTQKMSKSHPSPISRIRLTDSPNTITKKISSALTDSQNAVSYSPSERPGVSNLLTLWSSFDTQNPKRTPAQIAEECKAKKFTLGDLKRETANAVNTGLEPIRKNYERLLGDEGYVEDVARKGGVKARENAERTMVEVREAVGF</sequence>
<comment type="caution">
    <text evidence="13">The sequence shown here is derived from an EMBL/GenBank/DDBJ whole genome shotgun (WGS) entry which is preliminary data.</text>
</comment>
<evidence type="ECO:0000256" key="3">
    <source>
        <dbReference type="ARBA" id="ARBA00013161"/>
    </source>
</evidence>
<dbReference type="InterPro" id="IPR014729">
    <property type="entry name" value="Rossmann-like_a/b/a_fold"/>
</dbReference>
<dbReference type="GO" id="GO:0004830">
    <property type="term" value="F:tryptophan-tRNA ligase activity"/>
    <property type="evidence" value="ECO:0007669"/>
    <property type="project" value="UniProtKB-EC"/>
</dbReference>
<dbReference type="FunFam" id="3.40.50.620:FF:000082">
    <property type="entry name" value="MSW1p Mitochondrial tryptophanyl-tRNA synthetase"/>
    <property type="match status" value="1"/>
</dbReference>
<evidence type="ECO:0000313" key="13">
    <source>
        <dbReference type="EMBL" id="TGO78809.1"/>
    </source>
</evidence>